<dbReference type="Pfam" id="PF09032">
    <property type="entry name" value="Siah-Interact_N"/>
    <property type="match status" value="1"/>
</dbReference>
<feature type="compositionally biased region" description="Acidic residues" evidence="15">
    <location>
        <begin position="432"/>
        <end position="445"/>
    </location>
</feature>
<feature type="compositionally biased region" description="Polar residues" evidence="15">
    <location>
        <begin position="410"/>
        <end position="419"/>
    </location>
</feature>
<dbReference type="EnsemblMetazoa" id="AATE002218-RA">
    <property type="protein sequence ID" value="AATE002218-PA.1"/>
    <property type="gene ID" value="AATE002218"/>
</dbReference>
<protein>
    <recommendedName>
        <fullName evidence="4">Calcyclin-binding protein</fullName>
    </recommendedName>
</protein>
<dbReference type="GO" id="GO:0005737">
    <property type="term" value="C:cytoplasm"/>
    <property type="evidence" value="ECO:0007669"/>
    <property type="project" value="UniProtKB-SubCell"/>
</dbReference>
<dbReference type="Gene3D" id="3.90.260.10">
    <property type="entry name" value="Transglutaminase-like"/>
    <property type="match status" value="1"/>
</dbReference>
<dbReference type="SUPFAM" id="SSF49764">
    <property type="entry name" value="HSP20-like chaperones"/>
    <property type="match status" value="1"/>
</dbReference>
<dbReference type="NCBIfam" id="TIGR00605">
    <property type="entry name" value="rad4"/>
    <property type="match status" value="1"/>
</dbReference>
<dbReference type="InterPro" id="IPR015120">
    <property type="entry name" value="Siah-Interact_N"/>
</dbReference>
<dbReference type="InterPro" id="IPR004583">
    <property type="entry name" value="DNA_repair_Rad4"/>
</dbReference>
<evidence type="ECO:0000256" key="10">
    <source>
        <dbReference type="ARBA" id="ARBA00023125"/>
    </source>
</evidence>
<dbReference type="InterPro" id="IPR037893">
    <property type="entry name" value="CS_CacyBP"/>
</dbReference>
<dbReference type="InterPro" id="IPR038765">
    <property type="entry name" value="Papain-like_cys_pep_sf"/>
</dbReference>
<keyword evidence="12" id="KW-0539">Nucleus</keyword>
<dbReference type="GO" id="GO:0006298">
    <property type="term" value="P:mismatch repair"/>
    <property type="evidence" value="ECO:0007669"/>
    <property type="project" value="TreeGrafter"/>
</dbReference>
<dbReference type="SMART" id="SM01032">
    <property type="entry name" value="BHD_3"/>
    <property type="match status" value="1"/>
</dbReference>
<dbReference type="Gene3D" id="3.30.70.2460">
    <property type="entry name" value="Rad4, beta-hairpin domain BHD3"/>
    <property type="match status" value="1"/>
</dbReference>
<dbReference type="GO" id="GO:0031625">
    <property type="term" value="F:ubiquitin protein ligase binding"/>
    <property type="evidence" value="ECO:0007669"/>
    <property type="project" value="InterPro"/>
</dbReference>
<evidence type="ECO:0000256" key="8">
    <source>
        <dbReference type="ARBA" id="ARBA00022786"/>
    </source>
</evidence>
<evidence type="ECO:0000256" key="2">
    <source>
        <dbReference type="ARBA" id="ARBA00004496"/>
    </source>
</evidence>
<feature type="region of interest" description="Disordered" evidence="15">
    <location>
        <begin position="530"/>
        <end position="558"/>
    </location>
</feature>
<evidence type="ECO:0000256" key="11">
    <source>
        <dbReference type="ARBA" id="ARBA00023204"/>
    </source>
</evidence>
<evidence type="ECO:0000256" key="3">
    <source>
        <dbReference type="ARBA" id="ARBA00009525"/>
    </source>
</evidence>
<comment type="subcellular location">
    <subcellularLocation>
        <location evidence="2">Cytoplasm</location>
    </subcellularLocation>
    <subcellularLocation>
        <location evidence="1">Nucleus</location>
    </subcellularLocation>
</comment>
<dbReference type="FunFam" id="2.20.20.110:FF:000001">
    <property type="entry name" value="DNA repair protein complementing XP-C cells"/>
    <property type="match status" value="1"/>
</dbReference>
<feature type="region of interest" description="Disordered" evidence="15">
    <location>
        <begin position="400"/>
        <end position="445"/>
    </location>
</feature>
<dbReference type="Pfam" id="PF10403">
    <property type="entry name" value="BHD_1"/>
    <property type="match status" value="1"/>
</dbReference>
<dbReference type="InterPro" id="IPR007699">
    <property type="entry name" value="SGS_dom"/>
</dbReference>
<dbReference type="PROSITE" id="PS51048">
    <property type="entry name" value="SGS"/>
    <property type="match status" value="1"/>
</dbReference>
<dbReference type="InterPro" id="IPR042488">
    <property type="entry name" value="Rad4_BHD3_sf"/>
</dbReference>
<dbReference type="FunFam" id="2.60.40.790:FF:000006">
    <property type="entry name" value="calcyclin-binding protein-like"/>
    <property type="match status" value="1"/>
</dbReference>
<dbReference type="GO" id="GO:0015631">
    <property type="term" value="F:tubulin binding"/>
    <property type="evidence" value="ECO:0007669"/>
    <property type="project" value="InterPro"/>
</dbReference>
<dbReference type="InterPro" id="IPR018327">
    <property type="entry name" value="BHD_2"/>
</dbReference>
<dbReference type="InterPro" id="IPR008978">
    <property type="entry name" value="HSP20-like_chaperone"/>
</dbReference>
<dbReference type="InterPro" id="IPR018326">
    <property type="entry name" value="Rad4_beta-hairpin_dom1"/>
</dbReference>
<dbReference type="STRING" id="41427.A0A182IN24"/>
<feature type="compositionally biased region" description="Basic and acidic residues" evidence="15">
    <location>
        <begin position="420"/>
        <end position="431"/>
    </location>
</feature>
<dbReference type="InterPro" id="IPR018026">
    <property type="entry name" value="DNA_repair_Rad4-like"/>
</dbReference>
<comment type="similarity">
    <text evidence="3">Belongs to the XPC family.</text>
</comment>
<keyword evidence="8" id="KW-0833">Ubl conjugation pathway</keyword>
<evidence type="ECO:0000256" key="7">
    <source>
        <dbReference type="ARBA" id="ARBA00022763"/>
    </source>
</evidence>
<dbReference type="AlphaFoldDB" id="A0A182IN24"/>
<dbReference type="InterPro" id="IPR018328">
    <property type="entry name" value="Rad4_beta-hairpin_dom3"/>
</dbReference>
<keyword evidence="9" id="KW-0007">Acetylation</keyword>
<dbReference type="Gene3D" id="4.10.860.10">
    <property type="entry name" value="UVR domain"/>
    <property type="match status" value="1"/>
</dbReference>
<feature type="region of interest" description="Disordered" evidence="15">
    <location>
        <begin position="317"/>
        <end position="383"/>
    </location>
</feature>
<evidence type="ECO:0000256" key="12">
    <source>
        <dbReference type="ARBA" id="ARBA00023242"/>
    </source>
</evidence>
<feature type="region of interest" description="Disordered" evidence="15">
    <location>
        <begin position="250"/>
        <end position="302"/>
    </location>
</feature>
<dbReference type="InterPro" id="IPR018325">
    <property type="entry name" value="Rad4/PNGase_transGLS-fold"/>
</dbReference>
<evidence type="ECO:0000256" key="15">
    <source>
        <dbReference type="SAM" id="MobiDB-lite"/>
    </source>
</evidence>
<evidence type="ECO:0000256" key="13">
    <source>
        <dbReference type="ARBA" id="ARBA00025145"/>
    </source>
</evidence>
<dbReference type="Gene3D" id="2.20.20.110">
    <property type="entry name" value="Rad4, beta-hairpin domain BHD1"/>
    <property type="match status" value="1"/>
</dbReference>
<dbReference type="CDD" id="cd06468">
    <property type="entry name" value="p23_CacyBP"/>
    <property type="match status" value="1"/>
</dbReference>
<keyword evidence="6" id="KW-0597">Phosphoprotein</keyword>
<dbReference type="GO" id="GO:0044548">
    <property type="term" value="F:S100 protein binding"/>
    <property type="evidence" value="ECO:0007669"/>
    <property type="project" value="InterPro"/>
</dbReference>
<evidence type="ECO:0000256" key="1">
    <source>
        <dbReference type="ARBA" id="ARBA00004123"/>
    </source>
</evidence>
<dbReference type="Pfam" id="PF03835">
    <property type="entry name" value="Rad4"/>
    <property type="match status" value="1"/>
</dbReference>
<dbReference type="Gene3D" id="2.60.40.790">
    <property type="match status" value="1"/>
</dbReference>
<dbReference type="SUPFAM" id="SSF140106">
    <property type="entry name" value="Calcyclin-binding protein-like"/>
    <property type="match status" value="1"/>
</dbReference>
<proteinExistence type="inferred from homology"/>
<dbReference type="InterPro" id="IPR007052">
    <property type="entry name" value="CS_dom"/>
</dbReference>
<comment type="function">
    <text evidence="13">May be involved in calcium-dependent ubiquitination and subsequent proteasomal degradation of target proteins. Probably serves as a molecular bridge in ubiquitin E3 complexes. Participates in the ubiquitin-mediated degradation of beta-catenin (CTNNB1).</text>
</comment>
<organism evidence="16">
    <name type="scientific">Anopheles atroparvus</name>
    <name type="common">European mosquito</name>
    <dbReference type="NCBI Taxonomy" id="41427"/>
    <lineage>
        <taxon>Eukaryota</taxon>
        <taxon>Metazoa</taxon>
        <taxon>Ecdysozoa</taxon>
        <taxon>Arthropoda</taxon>
        <taxon>Hexapoda</taxon>
        <taxon>Insecta</taxon>
        <taxon>Pterygota</taxon>
        <taxon>Neoptera</taxon>
        <taxon>Endopterygota</taxon>
        <taxon>Diptera</taxon>
        <taxon>Nematocera</taxon>
        <taxon>Culicoidea</taxon>
        <taxon>Culicidae</taxon>
        <taxon>Anophelinae</taxon>
        <taxon>Anopheles</taxon>
    </lineage>
</organism>
<dbReference type="GO" id="GO:0003697">
    <property type="term" value="F:single-stranded DNA binding"/>
    <property type="evidence" value="ECO:0007669"/>
    <property type="project" value="TreeGrafter"/>
</dbReference>
<dbReference type="PANTHER" id="PTHR12135">
    <property type="entry name" value="DNA REPAIR PROTEIN XP-C / RAD4"/>
    <property type="match status" value="1"/>
</dbReference>
<dbReference type="PANTHER" id="PTHR12135:SF0">
    <property type="entry name" value="DNA REPAIR PROTEIN COMPLEMENTING XP-C CELLS"/>
    <property type="match status" value="1"/>
</dbReference>
<dbReference type="Pfam" id="PF04969">
    <property type="entry name" value="CS"/>
    <property type="match status" value="1"/>
</dbReference>
<dbReference type="Pfam" id="PF10405">
    <property type="entry name" value="BHD_3"/>
    <property type="match status" value="1"/>
</dbReference>
<accession>A0A182IN24</accession>
<keyword evidence="10" id="KW-0238">DNA-binding</keyword>
<dbReference type="PROSITE" id="PS51203">
    <property type="entry name" value="CS"/>
    <property type="match status" value="1"/>
</dbReference>
<dbReference type="SUPFAM" id="SSF54001">
    <property type="entry name" value="Cysteine proteinases"/>
    <property type="match status" value="1"/>
</dbReference>
<keyword evidence="7" id="KW-0227">DNA damage</keyword>
<dbReference type="GO" id="GO:0071942">
    <property type="term" value="C:XPC complex"/>
    <property type="evidence" value="ECO:0007669"/>
    <property type="project" value="TreeGrafter"/>
</dbReference>
<dbReference type="FunFam" id="3.30.70.2460:FF:000001">
    <property type="entry name" value="DNA repair protein Rad4 family"/>
    <property type="match status" value="1"/>
</dbReference>
<dbReference type="VEuPathDB" id="VectorBase:AATE002218"/>
<dbReference type="SMART" id="SM01030">
    <property type="entry name" value="BHD_1"/>
    <property type="match status" value="1"/>
</dbReference>
<evidence type="ECO:0000256" key="5">
    <source>
        <dbReference type="ARBA" id="ARBA00022490"/>
    </source>
</evidence>
<keyword evidence="5" id="KW-0963">Cytoplasm</keyword>
<evidence type="ECO:0000256" key="4">
    <source>
        <dbReference type="ARBA" id="ARBA00015702"/>
    </source>
</evidence>
<evidence type="ECO:0000313" key="16">
    <source>
        <dbReference type="EnsemblMetazoa" id="AATE002218-PA.1"/>
    </source>
</evidence>
<reference evidence="16" key="1">
    <citation type="submission" date="2022-08" db="UniProtKB">
        <authorList>
            <consortium name="EnsemblMetazoa"/>
        </authorList>
    </citation>
    <scope>IDENTIFICATION</scope>
    <source>
        <strain evidence="16">EBRO</strain>
    </source>
</reference>
<feature type="coiled-coil region" evidence="14">
    <location>
        <begin position="6"/>
        <end position="56"/>
    </location>
</feature>
<feature type="compositionally biased region" description="Basic residues" evidence="15">
    <location>
        <begin position="352"/>
        <end position="371"/>
    </location>
</feature>
<dbReference type="GO" id="GO:0006289">
    <property type="term" value="P:nucleotide-excision repair"/>
    <property type="evidence" value="ECO:0007669"/>
    <property type="project" value="InterPro"/>
</dbReference>
<evidence type="ECO:0000256" key="6">
    <source>
        <dbReference type="ARBA" id="ARBA00022553"/>
    </source>
</evidence>
<dbReference type="InterPro" id="IPR036985">
    <property type="entry name" value="Transglutaminase-like_sf"/>
</dbReference>
<feature type="compositionally biased region" description="Polar residues" evidence="15">
    <location>
        <begin position="530"/>
        <end position="547"/>
    </location>
</feature>
<evidence type="ECO:0000256" key="9">
    <source>
        <dbReference type="ARBA" id="ARBA00022990"/>
    </source>
</evidence>
<keyword evidence="11" id="KW-0234">DNA repair</keyword>
<sequence length="1279" mass="146070">MSREAIENLTLDLEEMRKLAASAERSRVQQMLAIDIRKLETDIQRQRDLLAAQASNEQSSVSRPLQAPVSAPGDIRRYQVELKEYAWDQSDKFIKIFVTVNGVQQVPEDNVNVEFTENSFQLVISDLNNKDYIFVVNNLLNPIDSEKSYRRVKSDMVAIYLAKQSTTKWAHLTLTAKRLQDLKDERLSDGKKASTDDPSSGLMNIMQQLYDSGDPETKRMINKAWHESQNKQKTPSLDSIMDDQSMYDDVENEKDAESASSVADFSASEDEWTPEKVGPTKAANTETKGKAKRKVVKKAPIPLKPARVSRRIAAKNGVVLPEETDNETKVRALTNVASTSEDDSDSEEEKKPAKKVKRKTVRTNKTAKRKQQNMDSANEEPIKLTTFTVEQLYRKYRPDLALPLPPADKPSTSKGASWKQSKEKSDGRDSESSGDDYLVDPSELDLDSEFFRPTAQESEQRKAVDLFFDCNAGVELTDSEDDTEPTDVVGVGSTEENQRTADVEMGKKLIQQINQSSEAYVQMLRLAEATKSSSAKQPLSEGATTSKNNKKPSAGNAQEDIDRLLVAGERLPNRGGKSLTTGFGRQDFVAVVPTKTAADSERPKDIEITLKLGPEVEGKGRPQKRTFDVLTALKRFMNREKRNNQINLHKVSLLCWIGHGTYVNNELRKPSLMQFARKKLLPGVMGATGKISRPNGLTNLRYFQEITRYYRRTVMLKDDTMFYRQRRHPLLGKFLIFAIAKKAVYCKRDYILLFLLLLRTLGVHCRLVISPAVPAKHIPTDQLYKMNPRTAREVAMERQLLHDFRQAPRESMVYAAKEKLLALIVKQKETVSRGKRKTSVFTIPQLDGGADETIPSREKKLKLMPGSFLKAETNRTKREPTAAVSAGGTDDVDDEVRRRRERILAAYRARAEKFGRQKKLANARNGAEGKKKTGATKAQGVDYWVEVFCEHEDKWITIDVLNGSVYKLEDIVKQATQPIVYVMAWNNDGSVKDVSPRYISRFGSKKSKLRVEDEWLEQALRPYRGKRTKRDIIEDIKFDRLLNKRPFPEQISEYKNHPRYAIERYLLRSEAIYPPDAPILGHIREEPIYLRDCVHTLHSRESWLRQAKTVRMHEQPYKVVKAKAKYDRITGTSITGQTVELFGSWQVQDYEPPVAKDGLVPRSAYGNVDLFQPCMLPKGTVHLQLPGLNRICRRLRVDCAQAITGFEYRNGGCQAVYDGYVVCEEFRDQVLDEWYQEQVELDRKDDERRRKRIYGNWKRLIMGLCIRKKLKDRYNFDNM</sequence>
<keyword evidence="14" id="KW-0175">Coiled coil</keyword>
<dbReference type="SMART" id="SM01031">
    <property type="entry name" value="BHD_2"/>
    <property type="match status" value="1"/>
</dbReference>
<evidence type="ECO:0000256" key="14">
    <source>
        <dbReference type="SAM" id="Coils"/>
    </source>
</evidence>
<dbReference type="Pfam" id="PF10404">
    <property type="entry name" value="BHD_2"/>
    <property type="match status" value="1"/>
</dbReference>
<dbReference type="GO" id="GO:0000111">
    <property type="term" value="C:nucleotide-excision repair factor 2 complex"/>
    <property type="evidence" value="ECO:0007669"/>
    <property type="project" value="TreeGrafter"/>
</dbReference>
<name>A0A182IN24_ANOAO</name>
<dbReference type="GO" id="GO:0003684">
    <property type="term" value="F:damaged DNA binding"/>
    <property type="evidence" value="ECO:0007669"/>
    <property type="project" value="InterPro"/>
</dbReference>
<dbReference type="InterPro" id="IPR037201">
    <property type="entry name" value="CacyBP_N"/>
</dbReference>